<dbReference type="PANTHER" id="PTHR23537:SF1">
    <property type="entry name" value="SUGAR TRANSPORTER"/>
    <property type="match status" value="1"/>
</dbReference>
<reference evidence="6 7" key="1">
    <citation type="submission" date="2017-10" db="EMBL/GenBank/DDBJ databases">
        <title>Genomics of the genus Arcobacter.</title>
        <authorList>
            <person name="Perez-Cataluna A."/>
            <person name="Figueras M.J."/>
        </authorList>
    </citation>
    <scope>NUCLEOTIDE SEQUENCE [LARGE SCALE GENOMIC DNA]</scope>
    <source>
        <strain evidence="6 7">CECT 8993</strain>
    </source>
</reference>
<dbReference type="PROSITE" id="PS50850">
    <property type="entry name" value="MFS"/>
    <property type="match status" value="1"/>
</dbReference>
<feature type="transmembrane region" description="Helical" evidence="4">
    <location>
        <begin position="300"/>
        <end position="320"/>
    </location>
</feature>
<keyword evidence="1 4" id="KW-0812">Transmembrane</keyword>
<feature type="domain" description="Major facilitator superfamily (MFS) profile" evidence="5">
    <location>
        <begin position="12"/>
        <end position="389"/>
    </location>
</feature>
<accession>A0A4Q0YAC5</accession>
<dbReference type="InterPro" id="IPR010645">
    <property type="entry name" value="MFS_4"/>
</dbReference>
<feature type="transmembrane region" description="Helical" evidence="4">
    <location>
        <begin position="275"/>
        <end position="294"/>
    </location>
</feature>
<feature type="transmembrane region" description="Helical" evidence="4">
    <location>
        <begin position="79"/>
        <end position="98"/>
    </location>
</feature>
<gene>
    <name evidence="6" type="ORF">CRV08_12760</name>
</gene>
<comment type="caution">
    <text evidence="6">The sequence shown here is derived from an EMBL/GenBank/DDBJ whole genome shotgun (WGS) entry which is preliminary data.</text>
</comment>
<feature type="transmembrane region" description="Helical" evidence="4">
    <location>
        <begin position="366"/>
        <end position="384"/>
    </location>
</feature>
<dbReference type="InterPro" id="IPR020846">
    <property type="entry name" value="MFS_dom"/>
</dbReference>
<dbReference type="PANTHER" id="PTHR23537">
    <property type="match status" value="1"/>
</dbReference>
<dbReference type="GO" id="GO:0005886">
    <property type="term" value="C:plasma membrane"/>
    <property type="evidence" value="ECO:0007669"/>
    <property type="project" value="TreeGrafter"/>
</dbReference>
<feature type="transmembrane region" description="Helical" evidence="4">
    <location>
        <begin position="167"/>
        <end position="186"/>
    </location>
</feature>
<proteinExistence type="predicted"/>
<sequence length="395" mass="42701">MMDLLNRNSNAAIILAGILSIIVGIGIARFVFTSLLPPMLENYLTITFAGVLASINYIGYLSGSIFATLIKDINTKVKYFRIGVVLCIVTTIVLGFSSNDTVWAISRVVAGFGSAMILVVGSAIVMTKLKIENKTKAMGIHFSGIGFSIFVTDLIKRAVFYNGGTWQEAWVVLAIFGIFAGAYSVYILSFDKEVRQNVVKHKFDKSLFSLFVIFLIIAYFTEGVGFVVQGTFLPDIINSLEGLKGYGSLTWTLVGLAGIPSCIIWMTLAHKYGSLNIIIIAMLVQIVGILISALTSNVYLNLFSGILYGGTFVGLVALFMNLGGKLAGKNPVILMGALTTAYGIGQVSAPLYSIKLVDMYSSYSQALYVTAGIVFVGVVLLFIAKRFATKEQKSM</sequence>
<feature type="transmembrane region" description="Helical" evidence="4">
    <location>
        <begin position="207"/>
        <end position="228"/>
    </location>
</feature>
<dbReference type="EMBL" id="PDKJ01000014">
    <property type="protein sequence ID" value="RXJ66484.1"/>
    <property type="molecule type" value="Genomic_DNA"/>
</dbReference>
<evidence type="ECO:0000256" key="3">
    <source>
        <dbReference type="ARBA" id="ARBA00023136"/>
    </source>
</evidence>
<evidence type="ECO:0000259" key="5">
    <source>
        <dbReference type="PROSITE" id="PS50850"/>
    </source>
</evidence>
<feature type="transmembrane region" description="Helical" evidence="4">
    <location>
        <begin position="332"/>
        <end position="354"/>
    </location>
</feature>
<evidence type="ECO:0000256" key="1">
    <source>
        <dbReference type="ARBA" id="ARBA00022692"/>
    </source>
</evidence>
<name>A0A4Q0YAC5_9BACT</name>
<dbReference type="AlphaFoldDB" id="A0A4Q0YAC5"/>
<evidence type="ECO:0000256" key="4">
    <source>
        <dbReference type="SAM" id="Phobius"/>
    </source>
</evidence>
<feature type="transmembrane region" description="Helical" evidence="4">
    <location>
        <begin position="12"/>
        <end position="32"/>
    </location>
</feature>
<dbReference type="SUPFAM" id="SSF103473">
    <property type="entry name" value="MFS general substrate transporter"/>
    <property type="match status" value="1"/>
</dbReference>
<protein>
    <submittedName>
        <fullName evidence="6">MFS transporter</fullName>
    </submittedName>
</protein>
<dbReference type="GO" id="GO:0022857">
    <property type="term" value="F:transmembrane transporter activity"/>
    <property type="evidence" value="ECO:0007669"/>
    <property type="project" value="InterPro"/>
</dbReference>
<evidence type="ECO:0000313" key="6">
    <source>
        <dbReference type="EMBL" id="RXJ66484.1"/>
    </source>
</evidence>
<evidence type="ECO:0000256" key="2">
    <source>
        <dbReference type="ARBA" id="ARBA00022989"/>
    </source>
</evidence>
<dbReference type="Gene3D" id="1.20.1250.20">
    <property type="entry name" value="MFS general substrate transporter like domains"/>
    <property type="match status" value="2"/>
</dbReference>
<keyword evidence="3 4" id="KW-0472">Membrane</keyword>
<feature type="transmembrane region" description="Helical" evidence="4">
    <location>
        <begin position="44"/>
        <end position="67"/>
    </location>
</feature>
<organism evidence="6 7">
    <name type="scientific">Halarcobacter ebronensis</name>
    <dbReference type="NCBI Taxonomy" id="1462615"/>
    <lineage>
        <taxon>Bacteria</taxon>
        <taxon>Pseudomonadati</taxon>
        <taxon>Campylobacterota</taxon>
        <taxon>Epsilonproteobacteria</taxon>
        <taxon>Campylobacterales</taxon>
        <taxon>Arcobacteraceae</taxon>
        <taxon>Halarcobacter</taxon>
    </lineage>
</organism>
<dbReference type="InterPro" id="IPR036259">
    <property type="entry name" value="MFS_trans_sf"/>
</dbReference>
<dbReference type="Proteomes" id="UP000290172">
    <property type="component" value="Unassembled WGS sequence"/>
</dbReference>
<dbReference type="Pfam" id="PF06779">
    <property type="entry name" value="MFS_4"/>
    <property type="match status" value="1"/>
</dbReference>
<feature type="transmembrane region" description="Helical" evidence="4">
    <location>
        <begin position="137"/>
        <end position="155"/>
    </location>
</feature>
<evidence type="ECO:0000313" key="7">
    <source>
        <dbReference type="Proteomes" id="UP000290172"/>
    </source>
</evidence>
<feature type="transmembrane region" description="Helical" evidence="4">
    <location>
        <begin position="248"/>
        <end position="268"/>
    </location>
</feature>
<keyword evidence="2 4" id="KW-1133">Transmembrane helix</keyword>
<feature type="transmembrane region" description="Helical" evidence="4">
    <location>
        <begin position="104"/>
        <end position="125"/>
    </location>
</feature>